<protein>
    <submittedName>
        <fullName evidence="5">Outer membrane protein assembly factor BamE</fullName>
    </submittedName>
</protein>
<dbReference type="Pfam" id="PF04355">
    <property type="entry name" value="BamE"/>
    <property type="match status" value="1"/>
</dbReference>
<dbReference type="EMBL" id="WUWG01000003">
    <property type="protein sequence ID" value="MXU65503.1"/>
    <property type="molecule type" value="Genomic_DNA"/>
</dbReference>
<keyword evidence="2" id="KW-0472">Membrane</keyword>
<evidence type="ECO:0000256" key="2">
    <source>
        <dbReference type="ARBA" id="ARBA00023136"/>
    </source>
</evidence>
<evidence type="ECO:0000313" key="6">
    <source>
        <dbReference type="Proteomes" id="UP000436016"/>
    </source>
</evidence>
<dbReference type="InterPro" id="IPR007450">
    <property type="entry name" value="BamE_dom"/>
</dbReference>
<keyword evidence="1 3" id="KW-0732">Signal</keyword>
<evidence type="ECO:0000313" key="5">
    <source>
        <dbReference type="EMBL" id="MXU65503.1"/>
    </source>
</evidence>
<evidence type="ECO:0000259" key="4">
    <source>
        <dbReference type="Pfam" id="PF04355"/>
    </source>
</evidence>
<evidence type="ECO:0000256" key="3">
    <source>
        <dbReference type="SAM" id="SignalP"/>
    </source>
</evidence>
<feature type="chain" id="PRO_5025552628" evidence="3">
    <location>
        <begin position="23"/>
        <end position="154"/>
    </location>
</feature>
<accession>A0A6B0TWV5</accession>
<feature type="signal peptide" evidence="3">
    <location>
        <begin position="1"/>
        <end position="22"/>
    </location>
</feature>
<dbReference type="Gene3D" id="3.30.1450.10">
    <property type="match status" value="1"/>
</dbReference>
<keyword evidence="6" id="KW-1185">Reference proteome</keyword>
<comment type="caution">
    <text evidence="5">The sequence shown here is derived from an EMBL/GenBank/DDBJ whole genome shotgun (WGS) entry which is preliminary data.</text>
</comment>
<feature type="domain" description="Outer membrane protein assembly factor BamE" evidence="4">
    <location>
        <begin position="32"/>
        <end position="107"/>
    </location>
</feature>
<name>A0A6B0TWV5_9RHOB</name>
<gene>
    <name evidence="5" type="primary">bamE</name>
    <name evidence="5" type="ORF">GSH16_08585</name>
</gene>
<dbReference type="GO" id="GO:0019867">
    <property type="term" value="C:outer membrane"/>
    <property type="evidence" value="ECO:0007669"/>
    <property type="project" value="InterPro"/>
</dbReference>
<dbReference type="PROSITE" id="PS51257">
    <property type="entry name" value="PROKAR_LIPOPROTEIN"/>
    <property type="match status" value="1"/>
</dbReference>
<evidence type="ECO:0000256" key="1">
    <source>
        <dbReference type="ARBA" id="ARBA00022729"/>
    </source>
</evidence>
<organism evidence="5 6">
    <name type="scientific">Oceanomicrobium pacificus</name>
    <dbReference type="NCBI Taxonomy" id="2692916"/>
    <lineage>
        <taxon>Bacteria</taxon>
        <taxon>Pseudomonadati</taxon>
        <taxon>Pseudomonadota</taxon>
        <taxon>Alphaproteobacteria</taxon>
        <taxon>Rhodobacterales</taxon>
        <taxon>Paracoccaceae</taxon>
        <taxon>Oceanomicrobium</taxon>
    </lineage>
</organism>
<dbReference type="Proteomes" id="UP000436016">
    <property type="component" value="Unassembled WGS sequence"/>
</dbReference>
<dbReference type="AlphaFoldDB" id="A0A6B0TWV5"/>
<dbReference type="RefSeq" id="WP_160854042.1">
    <property type="nucleotide sequence ID" value="NZ_WUWG01000003.1"/>
</dbReference>
<reference evidence="5 6" key="1">
    <citation type="submission" date="2019-12" db="EMBL/GenBank/DDBJ databases">
        <title>Strain KN286 was isolated from seawater, which was collected from Caroline Seamount in the tropical western Pacific.</title>
        <authorList>
            <person name="Wang Q."/>
        </authorList>
    </citation>
    <scope>NUCLEOTIDE SEQUENCE [LARGE SCALE GENOMIC DNA]</scope>
    <source>
        <strain evidence="5 6">KN286</strain>
    </source>
</reference>
<dbReference type="InterPro" id="IPR037873">
    <property type="entry name" value="BamE-like"/>
</dbReference>
<sequence>MIPTTIRKSLLAATLLSGGLLAGCAPTSQVHGFVPDRSLLQSLIIGVDTIESVETEIGRPSSAGILGDRSWYYVETRMEQYTYNAPRVVDRRVVEITFDQAGVIRGINEYGLEDGRIINLTTRTTEARGTESNILGEIFGNIGNIDPSQLLADQ</sequence>
<proteinExistence type="predicted"/>